<dbReference type="InterPro" id="IPR036291">
    <property type="entry name" value="NAD(P)-bd_dom_sf"/>
</dbReference>
<evidence type="ECO:0000313" key="4">
    <source>
        <dbReference type="EMBL" id="KAF9582828.1"/>
    </source>
</evidence>
<gene>
    <name evidence="4" type="ORF">BGW38_010714</name>
</gene>
<dbReference type="Gene3D" id="3.40.50.720">
    <property type="entry name" value="NAD(P)-binding Rossmann-like Domain"/>
    <property type="match status" value="1"/>
</dbReference>
<keyword evidence="5" id="KW-1185">Reference proteome</keyword>
<feature type="domain" description="NAD(P)-binding" evidence="3">
    <location>
        <begin position="2"/>
        <end position="199"/>
    </location>
</feature>
<dbReference type="InterPro" id="IPR016040">
    <property type="entry name" value="NAD(P)-bd_dom"/>
</dbReference>
<comment type="similarity">
    <text evidence="1">Belongs to the avfA family.</text>
</comment>
<feature type="compositionally biased region" description="Low complexity" evidence="2">
    <location>
        <begin position="221"/>
        <end position="239"/>
    </location>
</feature>
<dbReference type="Proteomes" id="UP000780801">
    <property type="component" value="Unassembled WGS sequence"/>
</dbReference>
<dbReference type="SUPFAM" id="SSF51735">
    <property type="entry name" value="NAD(P)-binding Rossmann-fold domains"/>
    <property type="match status" value="1"/>
</dbReference>
<evidence type="ECO:0000313" key="5">
    <source>
        <dbReference type="Proteomes" id="UP000780801"/>
    </source>
</evidence>
<dbReference type="PANTHER" id="PTHR43355">
    <property type="entry name" value="FLAVIN REDUCTASE (NADPH)"/>
    <property type="match status" value="1"/>
</dbReference>
<sequence>LGANGKSGIELVKQGLERNYRVTAFVRDDKPLLEDSSLRKNQNLLIVRGSPTSQADVDRCVEGQDVVVNVIGARLMANDTTISSHSQVILNNAMKKHGVRRLIVVTSYGCLGLRNYLINTRRLFSRMFMTGILKDKVLQEDIIQRDSEFFDWTIVRPITLKDGEFSGRYLVSADELPKTSKIKVLSRKDLSHYILSIINRREEYKAIRSIAGRSKSMASCTSGTIHSHSSSSLTSNGLHAIGAGSSSRPKFAQAHERR</sequence>
<evidence type="ECO:0000256" key="1">
    <source>
        <dbReference type="ARBA" id="ARBA00038376"/>
    </source>
</evidence>
<accession>A0A9P6FVW1</accession>
<dbReference type="GO" id="GO:0042602">
    <property type="term" value="F:riboflavin reductase (NADPH) activity"/>
    <property type="evidence" value="ECO:0007669"/>
    <property type="project" value="TreeGrafter"/>
</dbReference>
<dbReference type="InterPro" id="IPR051606">
    <property type="entry name" value="Polyketide_Oxido-like"/>
</dbReference>
<comment type="caution">
    <text evidence="4">The sequence shown here is derived from an EMBL/GenBank/DDBJ whole genome shotgun (WGS) entry which is preliminary data.</text>
</comment>
<dbReference type="AlphaFoldDB" id="A0A9P6FVW1"/>
<protein>
    <recommendedName>
        <fullName evidence="3">NAD(P)-binding domain-containing protein</fullName>
    </recommendedName>
</protein>
<evidence type="ECO:0000256" key="2">
    <source>
        <dbReference type="SAM" id="MobiDB-lite"/>
    </source>
</evidence>
<feature type="region of interest" description="Disordered" evidence="2">
    <location>
        <begin position="221"/>
        <end position="258"/>
    </location>
</feature>
<proteinExistence type="inferred from homology"/>
<dbReference type="OrthoDB" id="10254221at2759"/>
<evidence type="ECO:0000259" key="3">
    <source>
        <dbReference type="Pfam" id="PF13460"/>
    </source>
</evidence>
<dbReference type="PANTHER" id="PTHR43355:SF2">
    <property type="entry name" value="FLAVIN REDUCTASE (NADPH)"/>
    <property type="match status" value="1"/>
</dbReference>
<dbReference type="Pfam" id="PF13460">
    <property type="entry name" value="NAD_binding_10"/>
    <property type="match status" value="1"/>
</dbReference>
<feature type="non-terminal residue" evidence="4">
    <location>
        <position position="258"/>
    </location>
</feature>
<organism evidence="4 5">
    <name type="scientific">Lunasporangiospora selenospora</name>
    <dbReference type="NCBI Taxonomy" id="979761"/>
    <lineage>
        <taxon>Eukaryota</taxon>
        <taxon>Fungi</taxon>
        <taxon>Fungi incertae sedis</taxon>
        <taxon>Mucoromycota</taxon>
        <taxon>Mortierellomycotina</taxon>
        <taxon>Mortierellomycetes</taxon>
        <taxon>Mortierellales</taxon>
        <taxon>Mortierellaceae</taxon>
        <taxon>Lunasporangiospora</taxon>
    </lineage>
</organism>
<dbReference type="EMBL" id="JAABOA010000910">
    <property type="protein sequence ID" value="KAF9582828.1"/>
    <property type="molecule type" value="Genomic_DNA"/>
</dbReference>
<dbReference type="GO" id="GO:0004074">
    <property type="term" value="F:biliverdin reductase [NAD(P)H] activity"/>
    <property type="evidence" value="ECO:0007669"/>
    <property type="project" value="TreeGrafter"/>
</dbReference>
<name>A0A9P6FVW1_9FUNG</name>
<reference evidence="4" key="1">
    <citation type="journal article" date="2020" name="Fungal Divers.">
        <title>Resolving the Mortierellaceae phylogeny through synthesis of multi-gene phylogenetics and phylogenomics.</title>
        <authorList>
            <person name="Vandepol N."/>
            <person name="Liber J."/>
            <person name="Desiro A."/>
            <person name="Na H."/>
            <person name="Kennedy M."/>
            <person name="Barry K."/>
            <person name="Grigoriev I.V."/>
            <person name="Miller A.N."/>
            <person name="O'Donnell K."/>
            <person name="Stajich J.E."/>
            <person name="Bonito G."/>
        </authorList>
    </citation>
    <scope>NUCLEOTIDE SEQUENCE</scope>
    <source>
        <strain evidence="4">KOD1015</strain>
    </source>
</reference>